<dbReference type="Proteomes" id="UP000001868">
    <property type="component" value="Chromosome"/>
</dbReference>
<keyword evidence="2" id="KW-1185">Reference proteome</keyword>
<dbReference type="KEGG" id="pzu:PHZ_c1758"/>
<dbReference type="eggNOG" id="COG1522">
    <property type="taxonomic scope" value="Bacteria"/>
</dbReference>
<dbReference type="HOGENOM" id="CLU_048882_0_0_5"/>
<protein>
    <submittedName>
        <fullName evidence="1">Uncharacterized protein</fullName>
    </submittedName>
</protein>
<accession>B4RBX2</accession>
<evidence type="ECO:0000313" key="2">
    <source>
        <dbReference type="Proteomes" id="UP000001868"/>
    </source>
</evidence>
<dbReference type="EMBL" id="CP000747">
    <property type="protein sequence ID" value="ACG78169.1"/>
    <property type="molecule type" value="Genomic_DNA"/>
</dbReference>
<dbReference type="AlphaFoldDB" id="B4RBX2"/>
<dbReference type="RefSeq" id="WP_012522311.1">
    <property type="nucleotide sequence ID" value="NC_011144.1"/>
</dbReference>
<evidence type="ECO:0000313" key="1">
    <source>
        <dbReference type="EMBL" id="ACG78169.1"/>
    </source>
</evidence>
<dbReference type="STRING" id="450851.PHZ_c1758"/>
<name>B4RBX2_PHEZH</name>
<dbReference type="OrthoDB" id="7549698at2"/>
<proteinExistence type="predicted"/>
<gene>
    <name evidence="1" type="ordered locus">PHZ_c1758</name>
</gene>
<organism evidence="1 2">
    <name type="scientific">Phenylobacterium zucineum (strain HLK1)</name>
    <dbReference type="NCBI Taxonomy" id="450851"/>
    <lineage>
        <taxon>Bacteria</taxon>
        <taxon>Pseudomonadati</taxon>
        <taxon>Pseudomonadota</taxon>
        <taxon>Alphaproteobacteria</taxon>
        <taxon>Caulobacterales</taxon>
        <taxon>Caulobacteraceae</taxon>
        <taxon>Phenylobacterium</taxon>
    </lineage>
</organism>
<reference evidence="1 2" key="1">
    <citation type="journal article" date="2008" name="BMC Genomics">
        <title>Complete genome of Phenylobacterium zucineum - a novel facultative intracellular bacterium isolated from human erythroleukemia cell line K562.</title>
        <authorList>
            <person name="Luo Y."/>
            <person name="Xu X."/>
            <person name="Ding Z."/>
            <person name="Liu Z."/>
            <person name="Zhang B."/>
            <person name="Yan Z."/>
            <person name="Sun J."/>
            <person name="Hu S."/>
            <person name="Hu X."/>
        </authorList>
    </citation>
    <scope>NUCLEOTIDE SEQUENCE [LARGE SCALE GENOMIC DNA]</scope>
    <source>
        <strain evidence="1 2">HLK1</strain>
    </source>
</reference>
<sequence length="311" mass="33984">MTAGITTDETRDEITARERALGRLSFAFMLDQAALGVGELSTIDSILVMAINQANIQPLTREPLARIRHGRMETPAPDARRRPVSVNAVAASLRLPFETVRRRVRRLEALGACVSADGGIIVPETFLVSPGYVQGVAESHRLLRAFYYDASAQGLVEPLPRSAYPPEPAIPVRAAARLLSDYVLRTTDELLVRVEDLVSAVVLLAILGGETRTTNVARIAKRLRMPMETARRHVLELTEKDCCVRSAKGVSVPPEMLERPEWRGFLRDNAANVQRLFAGLSERGVIEAWSRLAPPLPADDAKGLRASPAGA</sequence>